<feature type="compositionally biased region" description="Basic and acidic residues" evidence="1">
    <location>
        <begin position="223"/>
        <end position="236"/>
    </location>
</feature>
<feature type="compositionally biased region" description="Low complexity" evidence="1">
    <location>
        <begin position="63"/>
        <end position="75"/>
    </location>
</feature>
<dbReference type="EMBL" id="GL732611">
    <property type="protein sequence ID" value="EFX71317.1"/>
    <property type="molecule type" value="Genomic_DNA"/>
</dbReference>
<protein>
    <submittedName>
        <fullName evidence="2">Uncharacterized protein</fullName>
    </submittedName>
</protein>
<gene>
    <name evidence="2" type="ORF">DAPPUDRAFT_111874</name>
</gene>
<feature type="compositionally biased region" description="Basic residues" evidence="1">
    <location>
        <begin position="241"/>
        <end position="259"/>
    </location>
</feature>
<evidence type="ECO:0000256" key="1">
    <source>
        <dbReference type="SAM" id="MobiDB-lite"/>
    </source>
</evidence>
<organism evidence="2 3">
    <name type="scientific">Daphnia pulex</name>
    <name type="common">Water flea</name>
    <dbReference type="NCBI Taxonomy" id="6669"/>
    <lineage>
        <taxon>Eukaryota</taxon>
        <taxon>Metazoa</taxon>
        <taxon>Ecdysozoa</taxon>
        <taxon>Arthropoda</taxon>
        <taxon>Crustacea</taxon>
        <taxon>Branchiopoda</taxon>
        <taxon>Diplostraca</taxon>
        <taxon>Cladocera</taxon>
        <taxon>Anomopoda</taxon>
        <taxon>Daphniidae</taxon>
        <taxon>Daphnia</taxon>
    </lineage>
</organism>
<dbReference type="Proteomes" id="UP000000305">
    <property type="component" value="Unassembled WGS sequence"/>
</dbReference>
<sequence>MEKACGNVACTNTFSSSNNRKKFCSAACYPSVIATAAAKRLGRGQKSVVPAPAVSLPAASPIYAESSPSSPAARSLDTSWAPSPSGPNHDLTSDESEHSDDPSPLLTTQRALDATGWAAYPVQPPTSTQVSDTNLSVDASLRFNQPPWSAGTAITLPLDSETESDGSDDDADETVDSTLSPAEAFFNLWAPVFLGCSNREDVDLATESCAADWHRLTKKSDDLTASRKQVVQERSRNSPVAHRRQQSRQQQRIKKKDNTKKKEEAGRIQALFKRFPKRAVRKVLGETSQAYTGSVEAATDFLKGAYEQPHPSEAAVLKARRVYDGCSWSNPSEEELEHLASPPARSEIARKLKRASNTAPGADGVEYKDISRLDPECRLLEVLYAAVWRLGVPNSMVEALSLTSGILPENLHKTNFKKSHVEEKGLTDSHQVRYLVWNLSAASLESPFLLP</sequence>
<feature type="compositionally biased region" description="Basic and acidic residues" evidence="1">
    <location>
        <begin position="91"/>
        <end position="101"/>
    </location>
</feature>
<name>E9HAC8_DAPPU</name>
<evidence type="ECO:0000313" key="3">
    <source>
        <dbReference type="Proteomes" id="UP000000305"/>
    </source>
</evidence>
<keyword evidence="3" id="KW-1185">Reference proteome</keyword>
<dbReference type="AlphaFoldDB" id="E9HAC8"/>
<dbReference type="PhylomeDB" id="E9HAC8"/>
<dbReference type="OMA" id="RDNIANW"/>
<accession>E9HAC8</accession>
<dbReference type="InParanoid" id="E9HAC8"/>
<reference evidence="2 3" key="1">
    <citation type="journal article" date="2011" name="Science">
        <title>The ecoresponsive genome of Daphnia pulex.</title>
        <authorList>
            <person name="Colbourne J.K."/>
            <person name="Pfrender M.E."/>
            <person name="Gilbert D."/>
            <person name="Thomas W.K."/>
            <person name="Tucker A."/>
            <person name="Oakley T.H."/>
            <person name="Tokishita S."/>
            <person name="Aerts A."/>
            <person name="Arnold G.J."/>
            <person name="Basu M.K."/>
            <person name="Bauer D.J."/>
            <person name="Caceres C.E."/>
            <person name="Carmel L."/>
            <person name="Casola C."/>
            <person name="Choi J.H."/>
            <person name="Detter J.C."/>
            <person name="Dong Q."/>
            <person name="Dusheyko S."/>
            <person name="Eads B.D."/>
            <person name="Frohlich T."/>
            <person name="Geiler-Samerotte K.A."/>
            <person name="Gerlach D."/>
            <person name="Hatcher P."/>
            <person name="Jogdeo S."/>
            <person name="Krijgsveld J."/>
            <person name="Kriventseva E.V."/>
            <person name="Kultz D."/>
            <person name="Laforsch C."/>
            <person name="Lindquist E."/>
            <person name="Lopez J."/>
            <person name="Manak J.R."/>
            <person name="Muller J."/>
            <person name="Pangilinan J."/>
            <person name="Patwardhan R.P."/>
            <person name="Pitluck S."/>
            <person name="Pritham E.J."/>
            <person name="Rechtsteiner A."/>
            <person name="Rho M."/>
            <person name="Rogozin I.B."/>
            <person name="Sakarya O."/>
            <person name="Salamov A."/>
            <person name="Schaack S."/>
            <person name="Shapiro H."/>
            <person name="Shiga Y."/>
            <person name="Skalitzky C."/>
            <person name="Smith Z."/>
            <person name="Souvorov A."/>
            <person name="Sung W."/>
            <person name="Tang Z."/>
            <person name="Tsuchiya D."/>
            <person name="Tu H."/>
            <person name="Vos H."/>
            <person name="Wang M."/>
            <person name="Wolf Y.I."/>
            <person name="Yamagata H."/>
            <person name="Yamada T."/>
            <person name="Ye Y."/>
            <person name="Shaw J.R."/>
            <person name="Andrews J."/>
            <person name="Crease T.J."/>
            <person name="Tang H."/>
            <person name="Lucas S.M."/>
            <person name="Robertson H.M."/>
            <person name="Bork P."/>
            <person name="Koonin E.V."/>
            <person name="Zdobnov E.M."/>
            <person name="Grigoriev I.V."/>
            <person name="Lynch M."/>
            <person name="Boore J.L."/>
        </authorList>
    </citation>
    <scope>NUCLEOTIDE SEQUENCE [LARGE SCALE GENOMIC DNA]</scope>
</reference>
<feature type="region of interest" description="Disordered" evidence="1">
    <location>
        <begin position="223"/>
        <end position="265"/>
    </location>
</feature>
<dbReference type="HOGENOM" id="CLU_632023_0_0_1"/>
<proteinExistence type="predicted"/>
<feature type="region of interest" description="Disordered" evidence="1">
    <location>
        <begin position="63"/>
        <end position="106"/>
    </location>
</feature>
<dbReference type="KEGG" id="dpx:DAPPUDRAFT_111874"/>
<evidence type="ECO:0000313" key="2">
    <source>
        <dbReference type="EMBL" id="EFX71317.1"/>
    </source>
</evidence>
<dbReference type="OrthoDB" id="10067100at2759"/>